<sequence>MSCLADVQSKTLAEIRGQRMNVPPLEPLFSNWRQGVNPSCGELIPILKEVLMKFAPDEEHLNHARASDFSILVSSWYPSCSLERLQVLGIFAAWLFLWDDKVDRQEASCEPELANDIGMGTQYRSEAKANKRIVCWDVFPLPTAIGECVWAPLPYIHAVLPFRNEGLLGRGKHEHDSGDGTITTLLPIYMREAGINLDQAVNRVVEELEECCVRFNEAAAALRKRASGYGSNVQNDVERVIECFETLQSGGHNWSLQCRRYDMAQYVQKDGSLSIML</sequence>
<dbReference type="SUPFAM" id="SSF48576">
    <property type="entry name" value="Terpenoid synthases"/>
    <property type="match status" value="2"/>
</dbReference>
<reference evidence="1" key="1">
    <citation type="journal article" date="2021" name="Nat. Commun.">
        <title>Genetic determinants of endophytism in the Arabidopsis root mycobiome.</title>
        <authorList>
            <person name="Mesny F."/>
            <person name="Miyauchi S."/>
            <person name="Thiergart T."/>
            <person name="Pickel B."/>
            <person name="Atanasova L."/>
            <person name="Karlsson M."/>
            <person name="Huettel B."/>
            <person name="Barry K.W."/>
            <person name="Haridas S."/>
            <person name="Chen C."/>
            <person name="Bauer D."/>
            <person name="Andreopoulos W."/>
            <person name="Pangilinan J."/>
            <person name="LaButti K."/>
            <person name="Riley R."/>
            <person name="Lipzen A."/>
            <person name="Clum A."/>
            <person name="Drula E."/>
            <person name="Henrissat B."/>
            <person name="Kohler A."/>
            <person name="Grigoriev I.V."/>
            <person name="Martin F.M."/>
            <person name="Hacquard S."/>
        </authorList>
    </citation>
    <scope>NUCLEOTIDE SEQUENCE</scope>
    <source>
        <strain evidence="1">MPI-CAGE-CH-0235</strain>
    </source>
</reference>
<dbReference type="OrthoDB" id="2861623at2759"/>
<evidence type="ECO:0000313" key="1">
    <source>
        <dbReference type="EMBL" id="KAH7329675.1"/>
    </source>
</evidence>
<name>A0A8K0T0W9_9HYPO</name>
<dbReference type="AlphaFoldDB" id="A0A8K0T0W9"/>
<accession>A0A8K0T0W9</accession>
<dbReference type="EMBL" id="JAGPNK010000001">
    <property type="protein sequence ID" value="KAH7329675.1"/>
    <property type="molecule type" value="Genomic_DNA"/>
</dbReference>
<dbReference type="InterPro" id="IPR008949">
    <property type="entry name" value="Isoprenoid_synthase_dom_sf"/>
</dbReference>
<protein>
    <recommendedName>
        <fullName evidence="3">Terpene synthase</fullName>
    </recommendedName>
</protein>
<gene>
    <name evidence="1" type="ORF">B0I35DRAFT_404864</name>
</gene>
<dbReference type="Gene3D" id="1.10.600.10">
    <property type="entry name" value="Farnesyl Diphosphate Synthase"/>
    <property type="match status" value="2"/>
</dbReference>
<dbReference type="Proteomes" id="UP000813444">
    <property type="component" value="Unassembled WGS sequence"/>
</dbReference>
<keyword evidence="2" id="KW-1185">Reference proteome</keyword>
<evidence type="ECO:0000313" key="2">
    <source>
        <dbReference type="Proteomes" id="UP000813444"/>
    </source>
</evidence>
<proteinExistence type="predicted"/>
<organism evidence="1 2">
    <name type="scientific">Stachybotrys elegans</name>
    <dbReference type="NCBI Taxonomy" id="80388"/>
    <lineage>
        <taxon>Eukaryota</taxon>
        <taxon>Fungi</taxon>
        <taxon>Dikarya</taxon>
        <taxon>Ascomycota</taxon>
        <taxon>Pezizomycotina</taxon>
        <taxon>Sordariomycetes</taxon>
        <taxon>Hypocreomycetidae</taxon>
        <taxon>Hypocreales</taxon>
        <taxon>Stachybotryaceae</taxon>
        <taxon>Stachybotrys</taxon>
    </lineage>
</organism>
<evidence type="ECO:0008006" key="3">
    <source>
        <dbReference type="Google" id="ProtNLM"/>
    </source>
</evidence>
<comment type="caution">
    <text evidence="1">The sequence shown here is derived from an EMBL/GenBank/DDBJ whole genome shotgun (WGS) entry which is preliminary data.</text>
</comment>